<evidence type="ECO:0000256" key="1">
    <source>
        <dbReference type="SAM" id="MobiDB-lite"/>
    </source>
</evidence>
<dbReference type="Pfam" id="PF00581">
    <property type="entry name" value="Rhodanese"/>
    <property type="match status" value="1"/>
</dbReference>
<feature type="domain" description="Rhodanese" evidence="3">
    <location>
        <begin position="623"/>
        <end position="713"/>
    </location>
</feature>
<evidence type="ECO:0000313" key="4">
    <source>
        <dbReference type="EMBL" id="CAE7594592.1"/>
    </source>
</evidence>
<feature type="transmembrane region" description="Helical" evidence="2">
    <location>
        <begin position="861"/>
        <end position="884"/>
    </location>
</feature>
<feature type="transmembrane region" description="Helical" evidence="2">
    <location>
        <begin position="905"/>
        <end position="925"/>
    </location>
</feature>
<dbReference type="EMBL" id="CAJNDS010002779">
    <property type="protein sequence ID" value="CAE7594592.1"/>
    <property type="molecule type" value="Genomic_DNA"/>
</dbReference>
<reference evidence="4" key="1">
    <citation type="submission" date="2021-02" db="EMBL/GenBank/DDBJ databases">
        <authorList>
            <person name="Dougan E. K."/>
            <person name="Rhodes N."/>
            <person name="Thang M."/>
            <person name="Chan C."/>
        </authorList>
    </citation>
    <scope>NUCLEOTIDE SEQUENCE</scope>
</reference>
<protein>
    <recommendedName>
        <fullName evidence="3">Rhodanese domain-containing protein</fullName>
    </recommendedName>
</protein>
<comment type="caution">
    <text evidence="4">The sequence shown here is derived from an EMBL/GenBank/DDBJ whole genome shotgun (WGS) entry which is preliminary data.</text>
</comment>
<evidence type="ECO:0000313" key="5">
    <source>
        <dbReference type="Proteomes" id="UP000604046"/>
    </source>
</evidence>
<dbReference type="CDD" id="cd00158">
    <property type="entry name" value="RHOD"/>
    <property type="match status" value="1"/>
</dbReference>
<organism evidence="4 5">
    <name type="scientific">Symbiodinium natans</name>
    <dbReference type="NCBI Taxonomy" id="878477"/>
    <lineage>
        <taxon>Eukaryota</taxon>
        <taxon>Sar</taxon>
        <taxon>Alveolata</taxon>
        <taxon>Dinophyceae</taxon>
        <taxon>Suessiales</taxon>
        <taxon>Symbiodiniaceae</taxon>
        <taxon>Symbiodinium</taxon>
    </lineage>
</organism>
<gene>
    <name evidence="4" type="ORF">SNAT2548_LOCUS33845</name>
</gene>
<dbReference type="InterPro" id="IPR036873">
    <property type="entry name" value="Rhodanese-like_dom_sf"/>
</dbReference>
<dbReference type="SUPFAM" id="SSF52821">
    <property type="entry name" value="Rhodanese/Cell cycle control phosphatase"/>
    <property type="match status" value="1"/>
</dbReference>
<name>A0A812UW94_9DINO</name>
<dbReference type="AlphaFoldDB" id="A0A812UW94"/>
<dbReference type="OrthoDB" id="422040at2759"/>
<keyword evidence="2" id="KW-1133">Transmembrane helix</keyword>
<dbReference type="InterPro" id="IPR001763">
    <property type="entry name" value="Rhodanese-like_dom"/>
</dbReference>
<accession>A0A812UW94</accession>
<evidence type="ECO:0000256" key="2">
    <source>
        <dbReference type="SAM" id="Phobius"/>
    </source>
</evidence>
<keyword evidence="2" id="KW-0472">Membrane</keyword>
<evidence type="ECO:0000259" key="3">
    <source>
        <dbReference type="PROSITE" id="PS50206"/>
    </source>
</evidence>
<proteinExistence type="predicted"/>
<feature type="transmembrane region" description="Helical" evidence="2">
    <location>
        <begin position="784"/>
        <end position="806"/>
    </location>
</feature>
<dbReference type="Gene3D" id="3.40.250.10">
    <property type="entry name" value="Rhodanese-like domain"/>
    <property type="match status" value="1"/>
</dbReference>
<dbReference type="Proteomes" id="UP000604046">
    <property type="component" value="Unassembled WGS sequence"/>
</dbReference>
<sequence length="950" mass="104571">MAHTARKRDKAWLVWCFEHCTKPEHGQVRKELKGIATKFGYQFKSHKKSMGFLSWLEGRKESILLIADWREAKPIIEELSRSNNRHDIPVCVVAQTEKMFRRASHFAGKHGTGPEIVVELGYSHESVEGLVLSHLQAAGETPHVEIPPSPVEELPFTSFMSLPSLLNAVRDPKMAAVLEQDSPGGQTMDLSRDSNLLVICSDGQPAAPRARSEELARRRRWSAGAELKRLETALRQMQAATAQALAASAQDAKDSALRAGQFAAEERLRIRRAAGEEATRSRELQKELRAEVEAAGALRSRAEAEQEALSAEVKAQREELSALQAELRSQRPSASPAAGRRSTWRTSWMQGPAEEGPPSDLAERLRDQQLAVLRAELAEARRRTSDASSDDESEELFAWEQELRSRLEEAASRRGVQLDLQTLETHLAAGLRFGEADFADAAAAAEALETATALLDAFSVALEVSLPAPRGGEVARSVRIRKLQEAAAKHGIDSTRLVVKEQQGEARERATVRLIFREPKGSRLSGWVQCVDFSRPEFMRNVDLSEHEAVLAACWVTGPEGFSRRIKAFSTPAFVEIPALAPMPTNRSREDALRAAGDFASKAGSQQAAPLLPTAELRQRLEKGENVVLVDVRCKEEMDVSMIPGSVTKEHFESQLLPGLRAADPQPLVVPYCTVGYRSGVYAKELMNKHGLQNVRNGEGVIMWTFDGSGLVRPAPGAPGTVVGKSAEDAGEAPSTAWEPVTRVHVYGKPWDMAAEGYTTEFFSQSGGAYRFLKQKCSERGIKVLPWLFIFALFYLFFTPACGVMYSCGCRVFPAKYGQVATCNIFTPGHPPEHKCPWCSCQGLSCLFVAFDTRAFRNVPLLDLCPDGCFVTMITVGVLYFAFARTDKFLLRRNFGPGAIAATKSCIALAYFVLYCLAFGAIFFLGSPEYPHFLGIERELSLDVDNATAA</sequence>
<dbReference type="PROSITE" id="PS50206">
    <property type="entry name" value="RHODANESE_3"/>
    <property type="match status" value="1"/>
</dbReference>
<dbReference type="SMART" id="SM00450">
    <property type="entry name" value="RHOD"/>
    <property type="match status" value="1"/>
</dbReference>
<keyword evidence="5" id="KW-1185">Reference proteome</keyword>
<keyword evidence="2" id="KW-0812">Transmembrane</keyword>
<feature type="region of interest" description="Disordered" evidence="1">
    <location>
        <begin position="324"/>
        <end position="360"/>
    </location>
</feature>